<keyword evidence="2" id="KW-1185">Reference proteome</keyword>
<dbReference type="EMBL" id="BMLK01000031">
    <property type="protein sequence ID" value="GGN60572.1"/>
    <property type="molecule type" value="Genomic_DNA"/>
</dbReference>
<reference evidence="2" key="1">
    <citation type="journal article" date="2019" name="Int. J. Syst. Evol. Microbiol.">
        <title>The Global Catalogue of Microorganisms (GCM) 10K type strain sequencing project: providing services to taxonomists for standard genome sequencing and annotation.</title>
        <authorList>
            <consortium name="The Broad Institute Genomics Platform"/>
            <consortium name="The Broad Institute Genome Sequencing Center for Infectious Disease"/>
            <person name="Wu L."/>
            <person name="Ma J."/>
        </authorList>
    </citation>
    <scope>NUCLEOTIDE SEQUENCE [LARGE SCALE GENOMIC DNA]</scope>
    <source>
        <strain evidence="2">CGMCC 1.6784</strain>
    </source>
</reference>
<sequence length="140" mass="15008">MSPKCHPTDAALSLAGAIDSGMDIRCFLSIAAGSGAALMPHPGMAQAVQLEPVTGALALGAQSSSLFNLQPAVRGDLKRPELLQRLDTVREVEAPEQEKIKIRWRYQSSADGPRFEVGTYGSGKGAMKSRLLHVGMDWDF</sequence>
<gene>
    <name evidence="1" type="ORF">GCM10011349_42280</name>
</gene>
<proteinExistence type="predicted"/>
<evidence type="ECO:0000313" key="1">
    <source>
        <dbReference type="EMBL" id="GGN60572.1"/>
    </source>
</evidence>
<protein>
    <submittedName>
        <fullName evidence="1">Uncharacterized protein</fullName>
    </submittedName>
</protein>
<accession>A0ABQ2JYE2</accession>
<comment type="caution">
    <text evidence="1">The sequence shown here is derived from an EMBL/GenBank/DDBJ whole genome shotgun (WGS) entry which is preliminary data.</text>
</comment>
<name>A0ABQ2JYE2_9SPHN</name>
<organism evidence="1 2">
    <name type="scientific">Novosphingobium indicum</name>
    <dbReference type="NCBI Taxonomy" id="462949"/>
    <lineage>
        <taxon>Bacteria</taxon>
        <taxon>Pseudomonadati</taxon>
        <taxon>Pseudomonadota</taxon>
        <taxon>Alphaproteobacteria</taxon>
        <taxon>Sphingomonadales</taxon>
        <taxon>Sphingomonadaceae</taxon>
        <taxon>Novosphingobium</taxon>
    </lineage>
</organism>
<evidence type="ECO:0000313" key="2">
    <source>
        <dbReference type="Proteomes" id="UP000605099"/>
    </source>
</evidence>
<dbReference type="Proteomes" id="UP000605099">
    <property type="component" value="Unassembled WGS sequence"/>
</dbReference>